<evidence type="ECO:0000256" key="1">
    <source>
        <dbReference type="SAM" id="Phobius"/>
    </source>
</evidence>
<keyword evidence="1" id="KW-0812">Transmembrane</keyword>
<evidence type="ECO:0000313" key="3">
    <source>
        <dbReference type="Proteomes" id="UP000548476"/>
    </source>
</evidence>
<protein>
    <submittedName>
        <fullName evidence="2">Uncharacterized protein</fullName>
    </submittedName>
</protein>
<feature type="transmembrane region" description="Helical" evidence="1">
    <location>
        <begin position="14"/>
        <end position="32"/>
    </location>
</feature>
<sequence>MNVDPMLATQTPEVGVVTVAGFGLYGSLLWLVRSIARRASVPTREAAGNLLHLALTKVGNNGEGRHRWETLRAWQPYIRADCRHLRRPSRRYLPGRRR</sequence>
<dbReference type="AlphaFoldDB" id="A0A841FN13"/>
<reference evidence="2 3" key="1">
    <citation type="submission" date="2020-08" db="EMBL/GenBank/DDBJ databases">
        <title>Genomic Encyclopedia of Type Strains, Phase IV (KMG-IV): sequencing the most valuable type-strain genomes for metagenomic binning, comparative biology and taxonomic classification.</title>
        <authorList>
            <person name="Goeker M."/>
        </authorList>
    </citation>
    <scope>NUCLEOTIDE SEQUENCE [LARGE SCALE GENOMIC DNA]</scope>
    <source>
        <strain evidence="2 3">YIM 65646</strain>
    </source>
</reference>
<comment type="caution">
    <text evidence="2">The sequence shown here is derived from an EMBL/GenBank/DDBJ whole genome shotgun (WGS) entry which is preliminary data.</text>
</comment>
<evidence type="ECO:0000313" key="2">
    <source>
        <dbReference type="EMBL" id="MBB6035188.1"/>
    </source>
</evidence>
<keyword evidence="3" id="KW-1185">Reference proteome</keyword>
<accession>A0A841FN13</accession>
<proteinExistence type="predicted"/>
<dbReference type="EMBL" id="JACHGT010000006">
    <property type="protein sequence ID" value="MBB6035188.1"/>
    <property type="molecule type" value="Genomic_DNA"/>
</dbReference>
<gene>
    <name evidence="2" type="ORF">HNR73_003045</name>
</gene>
<dbReference type="RefSeq" id="WP_184788050.1">
    <property type="nucleotide sequence ID" value="NZ_BONT01000006.1"/>
</dbReference>
<name>A0A841FN13_9ACTN</name>
<keyword evidence="1" id="KW-0472">Membrane</keyword>
<organism evidence="2 3">
    <name type="scientific">Phytomonospora endophytica</name>
    <dbReference type="NCBI Taxonomy" id="714109"/>
    <lineage>
        <taxon>Bacteria</taxon>
        <taxon>Bacillati</taxon>
        <taxon>Actinomycetota</taxon>
        <taxon>Actinomycetes</taxon>
        <taxon>Micromonosporales</taxon>
        <taxon>Micromonosporaceae</taxon>
        <taxon>Phytomonospora</taxon>
    </lineage>
</organism>
<dbReference type="Proteomes" id="UP000548476">
    <property type="component" value="Unassembled WGS sequence"/>
</dbReference>
<keyword evidence="1" id="KW-1133">Transmembrane helix</keyword>